<feature type="domain" description="DUF218" evidence="2">
    <location>
        <begin position="77"/>
        <end position="242"/>
    </location>
</feature>
<evidence type="ECO:0000313" key="4">
    <source>
        <dbReference type="Proteomes" id="UP000537126"/>
    </source>
</evidence>
<dbReference type="AlphaFoldDB" id="A0A846MTQ7"/>
<accession>A0A846MTQ7</accession>
<proteinExistence type="predicted"/>
<protein>
    <submittedName>
        <fullName evidence="3">Uncharacterized SAM-binding protein YcdF (DUF218 family)</fullName>
    </submittedName>
</protein>
<feature type="transmembrane region" description="Helical" evidence="1">
    <location>
        <begin position="12"/>
        <end position="29"/>
    </location>
</feature>
<dbReference type="InterPro" id="IPR051599">
    <property type="entry name" value="Cell_Envelope_Assoc"/>
</dbReference>
<keyword evidence="4" id="KW-1185">Reference proteome</keyword>
<dbReference type="InterPro" id="IPR003848">
    <property type="entry name" value="DUF218"/>
</dbReference>
<keyword evidence="1" id="KW-1133">Transmembrane helix</keyword>
<keyword evidence="1" id="KW-0472">Membrane</keyword>
<dbReference type="EMBL" id="JAASRN010000005">
    <property type="protein sequence ID" value="NIK74712.1"/>
    <property type="molecule type" value="Genomic_DNA"/>
</dbReference>
<dbReference type="Gene3D" id="3.40.50.620">
    <property type="entry name" value="HUPs"/>
    <property type="match status" value="1"/>
</dbReference>
<dbReference type="Pfam" id="PF02698">
    <property type="entry name" value="DUF218"/>
    <property type="match status" value="1"/>
</dbReference>
<dbReference type="GO" id="GO:0005886">
    <property type="term" value="C:plasma membrane"/>
    <property type="evidence" value="ECO:0007669"/>
    <property type="project" value="TreeGrafter"/>
</dbReference>
<dbReference type="InterPro" id="IPR014729">
    <property type="entry name" value="Rossmann-like_a/b/a_fold"/>
</dbReference>
<comment type="caution">
    <text evidence="3">The sequence shown here is derived from an EMBL/GenBank/DDBJ whole genome shotgun (WGS) entry which is preliminary data.</text>
</comment>
<dbReference type="Proteomes" id="UP000537126">
    <property type="component" value="Unassembled WGS sequence"/>
</dbReference>
<evidence type="ECO:0000259" key="2">
    <source>
        <dbReference type="Pfam" id="PF02698"/>
    </source>
</evidence>
<feature type="transmembrane region" description="Helical" evidence="1">
    <location>
        <begin position="38"/>
        <end position="55"/>
    </location>
</feature>
<dbReference type="PANTHER" id="PTHR30336">
    <property type="entry name" value="INNER MEMBRANE PROTEIN, PROBABLE PERMEASE"/>
    <property type="match status" value="1"/>
</dbReference>
<dbReference type="PANTHER" id="PTHR30336:SF20">
    <property type="entry name" value="DUF218 DOMAIN-CONTAINING PROTEIN"/>
    <property type="match status" value="1"/>
</dbReference>
<keyword evidence="1" id="KW-0812">Transmembrane</keyword>
<evidence type="ECO:0000313" key="3">
    <source>
        <dbReference type="EMBL" id="NIK74712.1"/>
    </source>
</evidence>
<dbReference type="RefSeq" id="WP_166920748.1">
    <property type="nucleotide sequence ID" value="NZ_JAASRN010000005.1"/>
</dbReference>
<dbReference type="CDD" id="cd06259">
    <property type="entry name" value="YdcF-like"/>
    <property type="match status" value="1"/>
</dbReference>
<organism evidence="3 4">
    <name type="scientific">Thermonema lapsum</name>
    <dbReference type="NCBI Taxonomy" id="28195"/>
    <lineage>
        <taxon>Bacteria</taxon>
        <taxon>Pseudomonadati</taxon>
        <taxon>Bacteroidota</taxon>
        <taxon>Cytophagia</taxon>
        <taxon>Cytophagales</taxon>
        <taxon>Thermonemataceae</taxon>
        <taxon>Thermonema</taxon>
    </lineage>
</organism>
<sequence>MFFILSKTLYYLAMPVVWLLLLTAATVWVRRPAIKKRLMLLLLALLVLFSNPYIINQLMKSWELPPRPLHDLHTYDVGIVLSGIVQTHQQPADRVYMQRGADRLLHALLLYKKGIIKKILITGGNYDKNVTPEAEQLKQVLLLAGVPPQDILVEPHALNTVENARFSAPILQQHFPGGKYLLITSAFHMRRALGCFRQVGIKAEPFPVDFYAVPKQTHWLLWVAPSEQSIALWGLFIHEIIGYIVYDILNYL</sequence>
<gene>
    <name evidence="3" type="ORF">FHS56_002244</name>
</gene>
<reference evidence="3 4" key="1">
    <citation type="submission" date="2020-03" db="EMBL/GenBank/DDBJ databases">
        <title>Genomic Encyclopedia of Type Strains, Phase IV (KMG-IV): sequencing the most valuable type-strain genomes for metagenomic binning, comparative biology and taxonomic classification.</title>
        <authorList>
            <person name="Goeker M."/>
        </authorList>
    </citation>
    <scope>NUCLEOTIDE SEQUENCE [LARGE SCALE GENOMIC DNA]</scope>
    <source>
        <strain evidence="3 4">DSM 5718</strain>
    </source>
</reference>
<name>A0A846MTQ7_9BACT</name>
<evidence type="ECO:0000256" key="1">
    <source>
        <dbReference type="SAM" id="Phobius"/>
    </source>
</evidence>